<dbReference type="EMBL" id="VUJU01015010">
    <property type="protein sequence ID" value="KAF0697855.1"/>
    <property type="molecule type" value="Genomic_DNA"/>
</dbReference>
<sequence length="60" mass="6907">MTIVKSKLRTTMTQKRLDSLMLLFVEQHKTNYVDIDEGFTSYRSVFCNKCAECAAPEVKS</sequence>
<evidence type="ECO:0000313" key="1">
    <source>
        <dbReference type="EMBL" id="KAF0697855.1"/>
    </source>
</evidence>
<organism evidence="1 2">
    <name type="scientific">Aphis craccivora</name>
    <name type="common">Cowpea aphid</name>
    <dbReference type="NCBI Taxonomy" id="307492"/>
    <lineage>
        <taxon>Eukaryota</taxon>
        <taxon>Metazoa</taxon>
        <taxon>Ecdysozoa</taxon>
        <taxon>Arthropoda</taxon>
        <taxon>Hexapoda</taxon>
        <taxon>Insecta</taxon>
        <taxon>Pterygota</taxon>
        <taxon>Neoptera</taxon>
        <taxon>Paraneoptera</taxon>
        <taxon>Hemiptera</taxon>
        <taxon>Sternorrhyncha</taxon>
        <taxon>Aphidomorpha</taxon>
        <taxon>Aphidoidea</taxon>
        <taxon>Aphididae</taxon>
        <taxon>Aphidini</taxon>
        <taxon>Aphis</taxon>
        <taxon>Aphis</taxon>
    </lineage>
</organism>
<dbReference type="AlphaFoldDB" id="A0A6G0VM99"/>
<dbReference type="Proteomes" id="UP000478052">
    <property type="component" value="Unassembled WGS sequence"/>
</dbReference>
<proteinExistence type="predicted"/>
<evidence type="ECO:0000313" key="2">
    <source>
        <dbReference type="Proteomes" id="UP000478052"/>
    </source>
</evidence>
<comment type="caution">
    <text evidence="1">The sequence shown here is derived from an EMBL/GenBank/DDBJ whole genome shotgun (WGS) entry which is preliminary data.</text>
</comment>
<keyword evidence="2" id="KW-1185">Reference proteome</keyword>
<protein>
    <submittedName>
        <fullName evidence="1">Zinc finger MYM-type protein 1-like</fullName>
    </submittedName>
</protein>
<gene>
    <name evidence="1" type="ORF">FWK35_00037510</name>
</gene>
<accession>A0A6G0VM99</accession>
<reference evidence="1 2" key="1">
    <citation type="submission" date="2019-08" db="EMBL/GenBank/DDBJ databases">
        <title>Whole genome of Aphis craccivora.</title>
        <authorList>
            <person name="Voronova N.V."/>
            <person name="Shulinski R.S."/>
            <person name="Bandarenka Y.V."/>
            <person name="Zhorov D.G."/>
            <person name="Warner D."/>
        </authorList>
    </citation>
    <scope>NUCLEOTIDE SEQUENCE [LARGE SCALE GENOMIC DNA]</scope>
    <source>
        <strain evidence="1">180601</strain>
        <tissue evidence="1">Whole Body</tissue>
    </source>
</reference>
<name>A0A6G0VM99_APHCR</name>